<dbReference type="InterPro" id="IPR029149">
    <property type="entry name" value="Creatin/AminoP/Spt16_N"/>
</dbReference>
<dbReference type="SUPFAM" id="SSF55920">
    <property type="entry name" value="Creatinase/aminopeptidase"/>
    <property type="match status" value="1"/>
</dbReference>
<evidence type="ECO:0000256" key="2">
    <source>
        <dbReference type="ARBA" id="ARBA00011738"/>
    </source>
</evidence>
<dbReference type="Pfam" id="PF05195">
    <property type="entry name" value="AMP_N"/>
    <property type="match status" value="1"/>
</dbReference>
<dbReference type="FunFam" id="3.90.230.10:FF:000002">
    <property type="entry name" value="Xaa-Pro aminopeptidase 3"/>
    <property type="match status" value="1"/>
</dbReference>
<dbReference type="GO" id="GO:0102009">
    <property type="term" value="F:proline dipeptidase activity"/>
    <property type="evidence" value="ECO:0007669"/>
    <property type="project" value="UniProtKB-EC"/>
</dbReference>
<organism evidence="17 18">
    <name type="scientific">Sphaeroforma arctica JP610</name>
    <dbReference type="NCBI Taxonomy" id="667725"/>
    <lineage>
        <taxon>Eukaryota</taxon>
        <taxon>Ichthyosporea</taxon>
        <taxon>Ichthyophonida</taxon>
        <taxon>Sphaeroforma</taxon>
    </lineage>
</organism>
<keyword evidence="8" id="KW-0464">Manganese</keyword>
<dbReference type="GO" id="GO:0006508">
    <property type="term" value="P:proteolysis"/>
    <property type="evidence" value="ECO:0007669"/>
    <property type="project" value="UniProtKB-KW"/>
</dbReference>
<name>A0A0L0FJ33_9EUKA</name>
<comment type="similarity">
    <text evidence="9">Belongs to the peptidase M24B family. Eukaryotic-type prolidase subfamily.</text>
</comment>
<reference evidence="17 18" key="1">
    <citation type="submission" date="2011-02" db="EMBL/GenBank/DDBJ databases">
        <title>The Genome Sequence of Sphaeroforma arctica JP610.</title>
        <authorList>
            <consortium name="The Broad Institute Genome Sequencing Platform"/>
            <person name="Russ C."/>
            <person name="Cuomo C."/>
            <person name="Young S.K."/>
            <person name="Zeng Q."/>
            <person name="Gargeya S."/>
            <person name="Alvarado L."/>
            <person name="Berlin A."/>
            <person name="Chapman S.B."/>
            <person name="Chen Z."/>
            <person name="Freedman E."/>
            <person name="Gellesch M."/>
            <person name="Goldberg J."/>
            <person name="Griggs A."/>
            <person name="Gujja S."/>
            <person name="Heilman E."/>
            <person name="Heiman D."/>
            <person name="Howarth C."/>
            <person name="Mehta T."/>
            <person name="Neiman D."/>
            <person name="Pearson M."/>
            <person name="Roberts A."/>
            <person name="Saif S."/>
            <person name="Shea T."/>
            <person name="Shenoy N."/>
            <person name="Sisk P."/>
            <person name="Stolte C."/>
            <person name="Sykes S."/>
            <person name="White J."/>
            <person name="Yandava C."/>
            <person name="Burger G."/>
            <person name="Gray M.W."/>
            <person name="Holland P.W.H."/>
            <person name="King N."/>
            <person name="Lang F.B.F."/>
            <person name="Roger A.J."/>
            <person name="Ruiz-Trillo I."/>
            <person name="Haas B."/>
            <person name="Nusbaum C."/>
            <person name="Birren B."/>
        </authorList>
    </citation>
    <scope>NUCLEOTIDE SEQUENCE [LARGE SCALE GENOMIC DNA]</scope>
    <source>
        <strain evidence="17 18">JP610</strain>
    </source>
</reference>
<dbReference type="AlphaFoldDB" id="A0A0L0FJ33"/>
<dbReference type="STRING" id="667725.A0A0L0FJ33"/>
<dbReference type="InterPro" id="IPR000994">
    <property type="entry name" value="Pept_M24"/>
</dbReference>
<evidence type="ECO:0000313" key="17">
    <source>
        <dbReference type="EMBL" id="KNC76794.1"/>
    </source>
</evidence>
<evidence type="ECO:0000313" key="18">
    <source>
        <dbReference type="Proteomes" id="UP000054560"/>
    </source>
</evidence>
<dbReference type="GO" id="GO:0070006">
    <property type="term" value="F:metalloaminopeptidase activity"/>
    <property type="evidence" value="ECO:0007669"/>
    <property type="project" value="InterPro"/>
</dbReference>
<evidence type="ECO:0000256" key="12">
    <source>
        <dbReference type="ARBA" id="ARBA00044252"/>
    </source>
</evidence>
<dbReference type="OrthoDB" id="10261878at2759"/>
<dbReference type="EMBL" id="KQ242959">
    <property type="protein sequence ID" value="KNC76794.1"/>
    <property type="molecule type" value="Genomic_DNA"/>
</dbReference>
<dbReference type="PANTHER" id="PTHR48480">
    <property type="match status" value="1"/>
</dbReference>
<feature type="non-terminal residue" evidence="17">
    <location>
        <position position="401"/>
    </location>
</feature>
<comment type="cofactor">
    <cofactor evidence="1">
        <name>Mn(2+)</name>
        <dbReference type="ChEBI" id="CHEBI:29035"/>
    </cofactor>
</comment>
<dbReference type="EC" id="3.4.13.9" evidence="10"/>
<keyword evidence="6" id="KW-0224">Dipeptidase</keyword>
<feature type="domain" description="Aminopeptidase P N-terminal" evidence="16">
    <location>
        <begin position="1"/>
        <end position="108"/>
    </location>
</feature>
<evidence type="ECO:0000259" key="16">
    <source>
        <dbReference type="SMART" id="SM01011"/>
    </source>
</evidence>
<evidence type="ECO:0000256" key="10">
    <source>
        <dbReference type="ARBA" id="ARBA00044051"/>
    </source>
</evidence>
<evidence type="ECO:0000256" key="4">
    <source>
        <dbReference type="ARBA" id="ARBA00022723"/>
    </source>
</evidence>
<keyword evidence="4" id="KW-0479">Metal-binding</keyword>
<dbReference type="CDD" id="cd01087">
    <property type="entry name" value="Prolidase"/>
    <property type="match status" value="1"/>
</dbReference>
<evidence type="ECO:0000256" key="9">
    <source>
        <dbReference type="ARBA" id="ARBA00043990"/>
    </source>
</evidence>
<keyword evidence="18" id="KW-1185">Reference proteome</keyword>
<gene>
    <name evidence="17" type="ORF">SARC_10725</name>
</gene>
<evidence type="ECO:0000256" key="7">
    <source>
        <dbReference type="ARBA" id="ARBA00023049"/>
    </source>
</evidence>
<dbReference type="Proteomes" id="UP000054560">
    <property type="component" value="Unassembled WGS sequence"/>
</dbReference>
<keyword evidence="7" id="KW-0482">Metalloprotease</keyword>
<evidence type="ECO:0000256" key="14">
    <source>
        <dbReference type="ARBA" id="ARBA00044351"/>
    </source>
</evidence>
<dbReference type="SMART" id="SM01011">
    <property type="entry name" value="AMP_N"/>
    <property type="match status" value="1"/>
</dbReference>
<evidence type="ECO:0000256" key="15">
    <source>
        <dbReference type="ARBA" id="ARBA00048994"/>
    </source>
</evidence>
<dbReference type="eggNOG" id="KOG2737">
    <property type="taxonomic scope" value="Eukaryota"/>
</dbReference>
<sequence>MKGGEQEFRFDTDHEKIFRQESSFSYLTGVEEPGCFLTIELETGKSVLFVPDLPMEYAVWMGVVYPKSYYEEKYGVEEVLFVDDIPAYFKEKNPNPIFINRGVNTDSGHTTMEATFDGIDQYKVDYERLFGDIGECRVIKTPQELEVMRYVAKISSEAHKQVMRKMQPGMMEYQLESLFLHECYARGGARCVAYTCICGAGHSGATLHYGRNNKRVEDDEMCLFDMGCEYQCYTSDITCSYPSNGKFSDKMKVIYNAVLACVKAVSKEVKPGAYWPDLHRLSERTMCEELKKAGLLQGDVDNMMKHFIGSSLQPHGLGHLMGLDVHDIGGYPGGAKRSAEPGLRNLRCGRHLEEGMVLTIEPGCYFVDAVLDPLLANPETARFFNQEMLATYRGFGGVRIE</sequence>
<dbReference type="Gene3D" id="3.40.350.10">
    <property type="entry name" value="Creatinase/prolidase N-terminal domain"/>
    <property type="match status" value="1"/>
</dbReference>
<comment type="subunit">
    <text evidence="2">Homodimer.</text>
</comment>
<evidence type="ECO:0000256" key="13">
    <source>
        <dbReference type="ARBA" id="ARBA00044284"/>
    </source>
</evidence>
<evidence type="ECO:0000256" key="11">
    <source>
        <dbReference type="ARBA" id="ARBA00044141"/>
    </source>
</evidence>
<evidence type="ECO:0000256" key="6">
    <source>
        <dbReference type="ARBA" id="ARBA00022997"/>
    </source>
</evidence>
<evidence type="ECO:0000256" key="3">
    <source>
        <dbReference type="ARBA" id="ARBA00022670"/>
    </source>
</evidence>
<dbReference type="Pfam" id="PF00557">
    <property type="entry name" value="Peptidase_M24"/>
    <property type="match status" value="1"/>
</dbReference>
<accession>A0A0L0FJ33</accession>
<keyword evidence="3" id="KW-0645">Protease</keyword>
<proteinExistence type="inferred from homology"/>
<dbReference type="GO" id="GO:0030145">
    <property type="term" value="F:manganese ion binding"/>
    <property type="evidence" value="ECO:0007669"/>
    <property type="project" value="InterPro"/>
</dbReference>
<protein>
    <recommendedName>
        <fullName evidence="11">Xaa-Pro dipeptidase</fullName>
        <ecNumber evidence="10">3.4.13.9</ecNumber>
    </recommendedName>
    <alternativeName>
        <fullName evidence="14">Imidodipeptidase</fullName>
    </alternativeName>
    <alternativeName>
        <fullName evidence="12">Peptidase D</fullName>
    </alternativeName>
    <alternativeName>
        <fullName evidence="13">Proline dipeptidase</fullName>
    </alternativeName>
</protein>
<evidence type="ECO:0000256" key="5">
    <source>
        <dbReference type="ARBA" id="ARBA00022801"/>
    </source>
</evidence>
<dbReference type="SUPFAM" id="SSF53092">
    <property type="entry name" value="Creatinase/prolidase N-terminal domain"/>
    <property type="match status" value="1"/>
</dbReference>
<dbReference type="InterPro" id="IPR036005">
    <property type="entry name" value="Creatinase/aminopeptidase-like"/>
</dbReference>
<dbReference type="PANTHER" id="PTHR48480:SF2">
    <property type="entry name" value="PEPTIDASE D"/>
    <property type="match status" value="1"/>
</dbReference>
<dbReference type="GeneID" id="25911229"/>
<dbReference type="InterPro" id="IPR052433">
    <property type="entry name" value="X-Pro_dipept-like"/>
</dbReference>
<dbReference type="RefSeq" id="XP_014150696.1">
    <property type="nucleotide sequence ID" value="XM_014295221.1"/>
</dbReference>
<dbReference type="Gene3D" id="3.90.230.10">
    <property type="entry name" value="Creatinase/methionine aminopeptidase superfamily"/>
    <property type="match status" value="1"/>
</dbReference>
<dbReference type="InterPro" id="IPR007865">
    <property type="entry name" value="Aminopep_P_N"/>
</dbReference>
<evidence type="ECO:0000256" key="8">
    <source>
        <dbReference type="ARBA" id="ARBA00023211"/>
    </source>
</evidence>
<comment type="catalytic activity">
    <reaction evidence="15">
        <text>Xaa-L-Pro dipeptide + H2O = an L-alpha-amino acid + L-proline</text>
        <dbReference type="Rhea" id="RHEA:76407"/>
        <dbReference type="ChEBI" id="CHEBI:15377"/>
        <dbReference type="ChEBI" id="CHEBI:59869"/>
        <dbReference type="ChEBI" id="CHEBI:60039"/>
        <dbReference type="ChEBI" id="CHEBI:195196"/>
        <dbReference type="EC" id="3.4.13.9"/>
    </reaction>
</comment>
<evidence type="ECO:0000256" key="1">
    <source>
        <dbReference type="ARBA" id="ARBA00001936"/>
    </source>
</evidence>
<keyword evidence="5" id="KW-0378">Hydrolase</keyword>